<feature type="transmembrane region" description="Helical" evidence="6">
    <location>
        <begin position="715"/>
        <end position="734"/>
    </location>
</feature>
<evidence type="ECO:0000256" key="2">
    <source>
        <dbReference type="ARBA" id="ARBA00022475"/>
    </source>
</evidence>
<accession>A0ABW9ZU89</accession>
<evidence type="ECO:0000256" key="3">
    <source>
        <dbReference type="ARBA" id="ARBA00022692"/>
    </source>
</evidence>
<proteinExistence type="predicted"/>
<keyword evidence="5 6" id="KW-0472">Membrane</keyword>
<protein>
    <submittedName>
        <fullName evidence="9">FtsX-like permease family protein</fullName>
    </submittedName>
</protein>
<keyword evidence="3 6" id="KW-0812">Transmembrane</keyword>
<comment type="subcellular location">
    <subcellularLocation>
        <location evidence="1">Cell membrane</location>
        <topology evidence="1">Multi-pass membrane protein</topology>
    </subcellularLocation>
</comment>
<keyword evidence="10" id="KW-1185">Reference proteome</keyword>
<feature type="transmembrane region" description="Helical" evidence="6">
    <location>
        <begin position="328"/>
        <end position="349"/>
    </location>
</feature>
<evidence type="ECO:0000313" key="10">
    <source>
        <dbReference type="Proteomes" id="UP000753802"/>
    </source>
</evidence>
<evidence type="ECO:0000256" key="6">
    <source>
        <dbReference type="SAM" id="Phobius"/>
    </source>
</evidence>
<dbReference type="EMBL" id="JAACJS010000015">
    <property type="protein sequence ID" value="NCI50574.1"/>
    <property type="molecule type" value="Genomic_DNA"/>
</dbReference>
<keyword evidence="2" id="KW-1003">Cell membrane</keyword>
<evidence type="ECO:0000259" key="8">
    <source>
        <dbReference type="Pfam" id="PF12704"/>
    </source>
</evidence>
<feature type="domain" description="ABC3 transporter permease C-terminal" evidence="7">
    <location>
        <begin position="666"/>
        <end position="779"/>
    </location>
</feature>
<gene>
    <name evidence="9" type="ORF">GWC95_11610</name>
</gene>
<feature type="domain" description="ABC3 transporter permease C-terminal" evidence="7">
    <location>
        <begin position="283"/>
        <end position="392"/>
    </location>
</feature>
<sequence>MIRNYLKIALRNLLKNKGFSFINVIGLSVGMASAILILLWIKHEIDYDQFHEKKDRIFEAWNKDTFSGELHCWNTTPKIFARTVERDFPEIEQATRVSWPRQYLFSIGEKRLTVQGNFVDSNFLNMFSFPLLKGDPDLVLKDMFNIVLTEKCAKNLFGNEEPMGKTIRINDKDNFTVTGILKDLPNNTRFKFDYILPWAYARKQGDDDESWGNNSTRNYVLLKPNASLASLEPKLRYIKRKYDKDEKTNEMFLYPISRWRLYSRFENGKEDGGLIDFVKMFAVIAAFILLIACINFMNLSTARSEKRAKEVGIRKVVGANKASLIGQFLGESILIAFLAGLVALLIVQLSLPAFGKLTDKILFIDYGNIYFWLLFIGFIIFTGVIAGSYPAFYLSAFKPVKVLKGTFLKSNRVVTPRKVLVVLQFTFAIILIICTTIVKEQIQHARNRDTGYDKENLVFHSLTGDLRKNFPLLKNELLASGVASAVVKTSSPITQGWSDSWGFEWEGKAVDDKTDFDRFCAEDDLGKTIGLQFVQGRDFNLKEFPTDSSGMILNESAVKAMGFKDPIGKIVKDGDKPYHVVGVIKDFILQSPFQPMKPMVIEGANGYFNIIHMKLNNRNATADNLKRAEAIFKKYNPQYPFEYKFVDEDYASKFKSEQRTGTLAALFSGLTIFISCLGLFGLAAYMAESRIKEIGVRKVLGASVTGITTLLSKDFVSLVVIAFVAASPVAWWFMHNWLQSYPYRVTIEWWIFAFAAILSILIALITVSYHAIRAATANPVKSLRTE</sequence>
<name>A0ABW9ZU89_9BACT</name>
<dbReference type="Proteomes" id="UP000753802">
    <property type="component" value="Unassembled WGS sequence"/>
</dbReference>
<dbReference type="PANTHER" id="PTHR30572:SF18">
    <property type="entry name" value="ABC-TYPE MACROLIDE FAMILY EXPORT SYSTEM PERMEASE COMPONENT 2"/>
    <property type="match status" value="1"/>
</dbReference>
<dbReference type="InterPro" id="IPR025857">
    <property type="entry name" value="MacB_PCD"/>
</dbReference>
<feature type="transmembrane region" description="Helical" evidence="6">
    <location>
        <begin position="419"/>
        <end position="438"/>
    </location>
</feature>
<comment type="caution">
    <text evidence="9">The sequence shown here is derived from an EMBL/GenBank/DDBJ whole genome shotgun (WGS) entry which is preliminary data.</text>
</comment>
<keyword evidence="4 6" id="KW-1133">Transmembrane helix</keyword>
<evidence type="ECO:0000256" key="1">
    <source>
        <dbReference type="ARBA" id="ARBA00004651"/>
    </source>
</evidence>
<feature type="transmembrane region" description="Helical" evidence="6">
    <location>
        <begin position="21"/>
        <end position="41"/>
    </location>
</feature>
<dbReference type="RefSeq" id="WP_161818892.1">
    <property type="nucleotide sequence ID" value="NZ_JAACJS010000015.1"/>
</dbReference>
<feature type="transmembrane region" description="Helical" evidence="6">
    <location>
        <begin position="277"/>
        <end position="299"/>
    </location>
</feature>
<evidence type="ECO:0000256" key="5">
    <source>
        <dbReference type="ARBA" id="ARBA00023136"/>
    </source>
</evidence>
<organism evidence="9 10">
    <name type="scientific">Sediminibacterium roseum</name>
    <dbReference type="NCBI Taxonomy" id="1978412"/>
    <lineage>
        <taxon>Bacteria</taxon>
        <taxon>Pseudomonadati</taxon>
        <taxon>Bacteroidota</taxon>
        <taxon>Chitinophagia</taxon>
        <taxon>Chitinophagales</taxon>
        <taxon>Chitinophagaceae</taxon>
        <taxon>Sediminibacterium</taxon>
    </lineage>
</organism>
<dbReference type="Pfam" id="PF12704">
    <property type="entry name" value="MacB_PCD"/>
    <property type="match status" value="1"/>
</dbReference>
<dbReference type="InterPro" id="IPR050250">
    <property type="entry name" value="Macrolide_Exporter_MacB"/>
</dbReference>
<dbReference type="InterPro" id="IPR003838">
    <property type="entry name" value="ABC3_permease_C"/>
</dbReference>
<feature type="transmembrane region" description="Helical" evidence="6">
    <location>
        <begin position="369"/>
        <end position="394"/>
    </location>
</feature>
<reference evidence="9 10" key="1">
    <citation type="submission" date="2020-01" db="EMBL/GenBank/DDBJ databases">
        <title>Genome analysis.</title>
        <authorList>
            <person name="Wu S."/>
            <person name="Wang G."/>
        </authorList>
    </citation>
    <scope>NUCLEOTIDE SEQUENCE [LARGE SCALE GENOMIC DNA]</scope>
    <source>
        <strain evidence="9 10">SYL130</strain>
    </source>
</reference>
<dbReference type="PANTHER" id="PTHR30572">
    <property type="entry name" value="MEMBRANE COMPONENT OF TRANSPORTER-RELATED"/>
    <property type="match status" value="1"/>
</dbReference>
<feature type="domain" description="MacB-like periplasmic core" evidence="8">
    <location>
        <begin position="20"/>
        <end position="236"/>
    </location>
</feature>
<evidence type="ECO:0000256" key="4">
    <source>
        <dbReference type="ARBA" id="ARBA00022989"/>
    </source>
</evidence>
<dbReference type="Pfam" id="PF02687">
    <property type="entry name" value="FtsX"/>
    <property type="match status" value="2"/>
</dbReference>
<evidence type="ECO:0000259" key="7">
    <source>
        <dbReference type="Pfam" id="PF02687"/>
    </source>
</evidence>
<feature type="transmembrane region" description="Helical" evidence="6">
    <location>
        <begin position="663"/>
        <end position="687"/>
    </location>
</feature>
<feature type="transmembrane region" description="Helical" evidence="6">
    <location>
        <begin position="749"/>
        <end position="772"/>
    </location>
</feature>
<evidence type="ECO:0000313" key="9">
    <source>
        <dbReference type="EMBL" id="NCI50574.1"/>
    </source>
</evidence>